<feature type="region of interest" description="Disordered" evidence="4">
    <location>
        <begin position="455"/>
        <end position="486"/>
    </location>
</feature>
<feature type="compositionally biased region" description="Acidic residues" evidence="4">
    <location>
        <begin position="752"/>
        <end position="766"/>
    </location>
</feature>
<keyword evidence="6" id="KW-1185">Reference proteome</keyword>
<dbReference type="GO" id="GO:0007095">
    <property type="term" value="P:mitotic G2 DNA damage checkpoint signaling"/>
    <property type="evidence" value="ECO:0007669"/>
    <property type="project" value="TreeGrafter"/>
</dbReference>
<comment type="caution">
    <text evidence="5">The sequence shown here is derived from an EMBL/GenBank/DDBJ whole genome shotgun (WGS) entry which is preliminary data.</text>
</comment>
<protein>
    <recommendedName>
        <fullName evidence="7">Claspin</fullName>
    </recommendedName>
</protein>
<feature type="compositionally biased region" description="Basic and acidic residues" evidence="4">
    <location>
        <begin position="114"/>
        <end position="130"/>
    </location>
</feature>
<feature type="region of interest" description="Disordered" evidence="4">
    <location>
        <begin position="720"/>
        <end position="799"/>
    </location>
</feature>
<feature type="region of interest" description="Disordered" evidence="4">
    <location>
        <begin position="148"/>
        <end position="179"/>
    </location>
</feature>
<feature type="compositionally biased region" description="Polar residues" evidence="4">
    <location>
        <begin position="997"/>
        <end position="1006"/>
    </location>
</feature>
<dbReference type="Proteomes" id="UP000327044">
    <property type="component" value="Unassembled WGS sequence"/>
</dbReference>
<dbReference type="PANTHER" id="PTHR14396:SF10">
    <property type="entry name" value="CLASPIN"/>
    <property type="match status" value="1"/>
</dbReference>
<feature type="compositionally biased region" description="Acidic residues" evidence="4">
    <location>
        <begin position="720"/>
        <end position="740"/>
    </location>
</feature>
<feature type="compositionally biased region" description="Acidic residues" evidence="4">
    <location>
        <begin position="1079"/>
        <end position="1102"/>
    </location>
</feature>
<keyword evidence="2" id="KW-0597">Phosphoprotein</keyword>
<feature type="compositionally biased region" description="Basic and acidic residues" evidence="4">
    <location>
        <begin position="465"/>
        <end position="486"/>
    </location>
</feature>
<evidence type="ECO:0008006" key="7">
    <source>
        <dbReference type="Google" id="ProtNLM"/>
    </source>
</evidence>
<feature type="compositionally biased region" description="Polar residues" evidence="4">
    <location>
        <begin position="455"/>
        <end position="464"/>
    </location>
</feature>
<feature type="compositionally biased region" description="Basic and acidic residues" evidence="4">
    <location>
        <begin position="354"/>
        <end position="364"/>
    </location>
</feature>
<proteinExistence type="predicted"/>
<feature type="region of interest" description="Disordered" evidence="4">
    <location>
        <begin position="352"/>
        <end position="377"/>
    </location>
</feature>
<dbReference type="EMBL" id="VVIM01000001">
    <property type="protein sequence ID" value="KAB0804329.1"/>
    <property type="molecule type" value="Genomic_DNA"/>
</dbReference>
<feature type="region of interest" description="Disordered" evidence="4">
    <location>
        <begin position="1039"/>
        <end position="1106"/>
    </location>
</feature>
<feature type="region of interest" description="Disordered" evidence="4">
    <location>
        <begin position="103"/>
        <end position="131"/>
    </location>
</feature>
<name>A0A5N4B3Y1_PHOPY</name>
<feature type="compositionally biased region" description="Polar residues" evidence="4">
    <location>
        <begin position="68"/>
        <end position="77"/>
    </location>
</feature>
<feature type="compositionally biased region" description="Polar residues" evidence="4">
    <location>
        <begin position="856"/>
        <end position="866"/>
    </location>
</feature>
<feature type="compositionally biased region" description="Polar residues" evidence="4">
    <location>
        <begin position="365"/>
        <end position="375"/>
    </location>
</feature>
<dbReference type="GO" id="GO:0010997">
    <property type="term" value="F:anaphase-promoting complex binding"/>
    <property type="evidence" value="ECO:0007669"/>
    <property type="project" value="TreeGrafter"/>
</dbReference>
<feature type="region of interest" description="Disordered" evidence="4">
    <location>
        <begin position="1"/>
        <end position="31"/>
    </location>
</feature>
<dbReference type="InParanoid" id="A0A5N4B3Y1"/>
<comment type="subcellular location">
    <subcellularLocation>
        <location evidence="1">Nucleus</location>
    </subcellularLocation>
</comment>
<evidence type="ECO:0000256" key="3">
    <source>
        <dbReference type="ARBA" id="ARBA00023242"/>
    </source>
</evidence>
<evidence type="ECO:0000256" key="4">
    <source>
        <dbReference type="SAM" id="MobiDB-lite"/>
    </source>
</evidence>
<evidence type="ECO:0000313" key="6">
    <source>
        <dbReference type="Proteomes" id="UP000327044"/>
    </source>
</evidence>
<feature type="compositionally biased region" description="Basic and acidic residues" evidence="4">
    <location>
        <begin position="157"/>
        <end position="170"/>
    </location>
</feature>
<feature type="region of interest" description="Disordered" evidence="4">
    <location>
        <begin position="832"/>
        <end position="866"/>
    </location>
</feature>
<dbReference type="GO" id="GO:0033314">
    <property type="term" value="P:mitotic DNA replication checkpoint signaling"/>
    <property type="evidence" value="ECO:0007669"/>
    <property type="project" value="TreeGrafter"/>
</dbReference>
<feature type="region of interest" description="Disordered" evidence="4">
    <location>
        <begin position="224"/>
        <end position="250"/>
    </location>
</feature>
<feature type="region of interest" description="Disordered" evidence="4">
    <location>
        <begin position="987"/>
        <end position="1012"/>
    </location>
</feature>
<feature type="compositionally biased region" description="Basic residues" evidence="4">
    <location>
        <begin position="227"/>
        <end position="244"/>
    </location>
</feature>
<dbReference type="GO" id="GO:0005634">
    <property type="term" value="C:nucleus"/>
    <property type="evidence" value="ECO:0007669"/>
    <property type="project" value="UniProtKB-SubCell"/>
</dbReference>
<accession>A0A5N4B3Y1</accession>
<feature type="region of interest" description="Disordered" evidence="4">
    <location>
        <begin position="696"/>
        <end position="715"/>
    </location>
</feature>
<reference evidence="5 6" key="1">
    <citation type="journal article" date="2018" name="Elife">
        <title>Firefly genomes illuminate parallel origins of bioluminescence in beetles.</title>
        <authorList>
            <person name="Fallon T.R."/>
            <person name="Lower S.E."/>
            <person name="Chang C.H."/>
            <person name="Bessho-Uehara M."/>
            <person name="Martin G.J."/>
            <person name="Bewick A.J."/>
            <person name="Behringer M."/>
            <person name="Debat H.J."/>
            <person name="Wong I."/>
            <person name="Day J.C."/>
            <person name="Suvorov A."/>
            <person name="Silva C.J."/>
            <person name="Stanger-Hall K.F."/>
            <person name="Hall D.W."/>
            <person name="Schmitz R.J."/>
            <person name="Nelson D.R."/>
            <person name="Lewis S.M."/>
            <person name="Shigenobu S."/>
            <person name="Bybee S.M."/>
            <person name="Larracuente A.M."/>
            <person name="Oba Y."/>
            <person name="Weng J.K."/>
        </authorList>
    </citation>
    <scope>NUCLEOTIDE SEQUENCE [LARGE SCALE GENOMIC DNA]</scope>
    <source>
        <strain evidence="5">1611_PpyrPB1</strain>
        <tissue evidence="5">Whole body</tissue>
    </source>
</reference>
<dbReference type="InterPro" id="IPR024146">
    <property type="entry name" value="Claspin"/>
</dbReference>
<feature type="region of interest" description="Disordered" evidence="4">
    <location>
        <begin position="62"/>
        <end position="88"/>
    </location>
</feature>
<keyword evidence="3" id="KW-0539">Nucleus</keyword>
<gene>
    <name evidence="5" type="ORF">PPYR_01299</name>
</gene>
<evidence type="ECO:0000256" key="2">
    <source>
        <dbReference type="ARBA" id="ARBA00022553"/>
    </source>
</evidence>
<evidence type="ECO:0000256" key="1">
    <source>
        <dbReference type="ARBA" id="ARBA00004123"/>
    </source>
</evidence>
<organism evidence="5 6">
    <name type="scientific">Photinus pyralis</name>
    <name type="common">Common eastern firefly</name>
    <name type="synonym">Lampyris pyralis</name>
    <dbReference type="NCBI Taxonomy" id="7054"/>
    <lineage>
        <taxon>Eukaryota</taxon>
        <taxon>Metazoa</taxon>
        <taxon>Ecdysozoa</taxon>
        <taxon>Arthropoda</taxon>
        <taxon>Hexapoda</taxon>
        <taxon>Insecta</taxon>
        <taxon>Pterygota</taxon>
        <taxon>Neoptera</taxon>
        <taxon>Endopterygota</taxon>
        <taxon>Coleoptera</taxon>
        <taxon>Polyphaga</taxon>
        <taxon>Elateriformia</taxon>
        <taxon>Elateroidea</taxon>
        <taxon>Lampyridae</taxon>
        <taxon>Lampyrinae</taxon>
        <taxon>Photinus</taxon>
    </lineage>
</organism>
<evidence type="ECO:0000313" key="5">
    <source>
        <dbReference type="EMBL" id="KAB0804329.1"/>
    </source>
</evidence>
<dbReference type="PANTHER" id="PTHR14396">
    <property type="entry name" value="CLASPIN"/>
    <property type="match status" value="1"/>
</dbReference>
<dbReference type="AlphaFoldDB" id="A0A5N4B3Y1"/>
<sequence length="1141" mass="128339">MSDFKMQELNTEESLPMDHSTDAPSEENNPNVINVEVSNGVNKLIEKEGNDVCPAVDVEHKQYDNENGPINNASNNVHVDGSVARKSRISKKLRRIAIADSDSETDTVDTVLRNSDEENSSKVEDIDEKSLSQNEVVENSIKKRRAIIDSDSDETESVDHKETSRSKLIIDSDSDGETFNTNNVHTDTVEGSALFDTSRIAALCDSESSEDEREMAYSENIKSMQNTKKKSVVRPKKERPPKRMTAKDAIKQRQEIASESQRMLREMPLALPYHRPKERSMEEFFKNRPRLSIIKKKPNLPVSAAMKMTTEEFKAVVKEMEDREKEVEKFYKSDSEEEQEENIALASVDDNIDNENHHTPEKTDSVTPPTATISNPADDCVNLPNNLSQSNDCDNVNETETINMKTVEEAHKDCVGVVEVDECMSTTQDFFENNCINDENKEDSKVVEDLVMETSQTHSDMNDSTEARSEDCEVNPCEEREKGDSDHSIAHDLENLSCEHPVQNDTCAPSVQNKIIIHSIVTIPNVTNATEESVDYDFNLDGLDENIENGEDARLQTLINKYASTDAKCDSNQKMTFKQQLFKELGNRRPALSGDPDQEIDFDDGIMRPNPVCQLKDRFMKLQAPRKAKRETMKLDIVNLSQGEVQKEIVTITVDDNKESEMPSKPGVRLQMLRNELQEKIAKEKAETWKNKDVTLSQLDENADDMGETSCKDGYEADEEILDDEEEEEETDEETDDEIEQVEKVRKKSAFVDDEAEVTDEDECDDASSGRSSKMSVQVDEDNSNTGEGLPEPKKRTSRILKGFAEDSDNDSVDDLKPSVKVADTCNIETESVSDVWDDHSSIPPHQPIPDKTPQKPMTQPNTDSSFYTPVMQLTALQGLNSGSKFLHESPISPFRFSSATPSQSVEGARQKLFVDNCDTAQVEDLDDIAELCSGKFPSTNDTTVVELPQPTTQDLLEICSGSFTGLTNSKLNNQCDSIEQCKKLESPVEEPDTVDLPNQDSSNPDAESRYLDEDRIISQLLNEEELAQFKKKFESPVADQGSVDIQGGGKLVFDSSDDEFSESNPKVTKTHHKKLQFSDDESEEDNDNDEEIDLYDDNSDADEGKMEILNEEINYDSEENEVDQSSGRFSLCRFDDIIFF</sequence>